<dbReference type="InterPro" id="IPR036402">
    <property type="entry name" value="EF-Ts_dimer_sf"/>
</dbReference>
<name>A0A0D6ET67_SPOSA</name>
<proteinExistence type="predicted"/>
<accession>A0A0D6ET67</accession>
<evidence type="ECO:0000259" key="4">
    <source>
        <dbReference type="Pfam" id="PF00889"/>
    </source>
</evidence>
<dbReference type="GO" id="GO:0005739">
    <property type="term" value="C:mitochondrion"/>
    <property type="evidence" value="ECO:0007669"/>
    <property type="project" value="GOC"/>
</dbReference>
<reference evidence="6" key="1">
    <citation type="submission" date="2015-02" db="EMBL/GenBank/DDBJ databases">
        <authorList>
            <person name="Gon?alves P."/>
        </authorList>
    </citation>
    <scope>NUCLEOTIDE SEQUENCE [LARGE SCALE GENOMIC DNA]</scope>
</reference>
<keyword evidence="2" id="KW-0648">Protein biosynthesis</keyword>
<dbReference type="OrthoDB" id="277235at2759"/>
<dbReference type="Gene3D" id="1.10.8.10">
    <property type="entry name" value="DNA helicase RuvA subunit, C-terminal domain"/>
    <property type="match status" value="1"/>
</dbReference>
<gene>
    <name evidence="5" type="primary">SPOSA6832_04846</name>
</gene>
<keyword evidence="3" id="KW-0496">Mitochondrion</keyword>
<dbReference type="Proteomes" id="UP000243876">
    <property type="component" value="Unassembled WGS sequence"/>
</dbReference>
<evidence type="ECO:0000313" key="5">
    <source>
        <dbReference type="EMBL" id="CEQ42976.1"/>
    </source>
</evidence>
<evidence type="ECO:0000256" key="1">
    <source>
        <dbReference type="ARBA" id="ARBA00022768"/>
    </source>
</evidence>
<dbReference type="GO" id="GO:0070125">
    <property type="term" value="P:mitochondrial translational elongation"/>
    <property type="evidence" value="ECO:0007669"/>
    <property type="project" value="TreeGrafter"/>
</dbReference>
<keyword evidence="6" id="KW-1185">Reference proteome</keyword>
<dbReference type="Pfam" id="PF00889">
    <property type="entry name" value="EF_TS"/>
    <property type="match status" value="1"/>
</dbReference>
<dbReference type="Gene3D" id="3.30.479.20">
    <property type="entry name" value="Elongation factor Ts, dimerisation domain"/>
    <property type="match status" value="1"/>
</dbReference>
<keyword evidence="1" id="KW-0251">Elongation factor</keyword>
<sequence length="374" mass="38932">MTRPAPLLRSLARSLPCSSSSSAPGCRSFSSSLLRRDAPKPASVPVALIAQIRSQRPGTPLSLARSALLATSNDVPSALAWIQQQAAEAGAKKAEKLSARTAEQGLVAVAVLADGTGGVGVRASLVEMRCETDFVARTDEFRELAEGIARSLAFFAEPAKEEKLATLDIKSPALLDMPVVPSPSTVASLAATDDKSPSETIRTSVSSIVSRLGENIRLHRAASISLEPSLPSASSPTFLASSYLHGSKTPADAAKDGVQSGTLGGLLVARLGAGGPVDKTEVKSVLRALARQVVAVPTTSIHAPAEAPQRAEGEPSTALYDQQLITMAPSPKFDFEAGSNVGTVLRKWSELRGVAGEGLEVVELGRWEVGAQEE</sequence>
<dbReference type="SUPFAM" id="SSF54713">
    <property type="entry name" value="Elongation factor Ts (EF-Ts), dimerisation domain"/>
    <property type="match status" value="1"/>
</dbReference>
<dbReference type="AlphaFoldDB" id="A0A0D6ET67"/>
<evidence type="ECO:0000256" key="2">
    <source>
        <dbReference type="ARBA" id="ARBA00022917"/>
    </source>
</evidence>
<dbReference type="EMBL" id="CENE01000042">
    <property type="protein sequence ID" value="CEQ42976.1"/>
    <property type="molecule type" value="Genomic_DNA"/>
</dbReference>
<organism evidence="5 6">
    <name type="scientific">Sporidiobolus salmonicolor</name>
    <name type="common">Yeast-like fungus</name>
    <name type="synonym">Sporobolomyces salmonicolor</name>
    <dbReference type="NCBI Taxonomy" id="5005"/>
    <lineage>
        <taxon>Eukaryota</taxon>
        <taxon>Fungi</taxon>
        <taxon>Dikarya</taxon>
        <taxon>Basidiomycota</taxon>
        <taxon>Pucciniomycotina</taxon>
        <taxon>Microbotryomycetes</taxon>
        <taxon>Sporidiobolales</taxon>
        <taxon>Sporidiobolaceae</taxon>
        <taxon>Sporobolomyces</taxon>
    </lineage>
</organism>
<dbReference type="PANTHER" id="PTHR11741:SF0">
    <property type="entry name" value="ELONGATION FACTOR TS, MITOCHONDRIAL"/>
    <property type="match status" value="1"/>
</dbReference>
<protein>
    <submittedName>
        <fullName evidence="5">SPOSA6832_04846-mRNA-1:cds</fullName>
    </submittedName>
</protein>
<dbReference type="PANTHER" id="PTHR11741">
    <property type="entry name" value="ELONGATION FACTOR TS"/>
    <property type="match status" value="1"/>
</dbReference>
<feature type="domain" description="Translation elongation factor EFTs/EF1B dimerisation" evidence="4">
    <location>
        <begin position="123"/>
        <end position="226"/>
    </location>
</feature>
<dbReference type="InterPro" id="IPR001816">
    <property type="entry name" value="Transl_elong_EFTs/EF1B"/>
</dbReference>
<evidence type="ECO:0000256" key="3">
    <source>
        <dbReference type="ARBA" id="ARBA00023128"/>
    </source>
</evidence>
<dbReference type="InterPro" id="IPR014039">
    <property type="entry name" value="Transl_elong_EFTs/EF1B_dimer"/>
</dbReference>
<evidence type="ECO:0000313" key="6">
    <source>
        <dbReference type="Proteomes" id="UP000243876"/>
    </source>
</evidence>
<dbReference type="GO" id="GO:0003746">
    <property type="term" value="F:translation elongation factor activity"/>
    <property type="evidence" value="ECO:0007669"/>
    <property type="project" value="UniProtKB-KW"/>
</dbReference>